<dbReference type="GO" id="GO:0008966">
    <property type="term" value="F:phosphoglucosamine mutase activity"/>
    <property type="evidence" value="ECO:0007669"/>
    <property type="project" value="TreeGrafter"/>
</dbReference>
<comment type="similarity">
    <text evidence="2">Belongs to the phosphohexose mutase family.</text>
</comment>
<feature type="domain" description="Alpha-D-phosphohexomutase alpha/beta/alpha" evidence="5">
    <location>
        <begin position="163"/>
        <end position="261"/>
    </location>
</feature>
<reference evidence="7" key="1">
    <citation type="journal article" date="2014" name="Front. Microbiol.">
        <title>High frequency of phylogenetically diverse reductive dehalogenase-homologous genes in deep subseafloor sedimentary metagenomes.</title>
        <authorList>
            <person name="Kawai M."/>
            <person name="Futagami T."/>
            <person name="Toyoda A."/>
            <person name="Takaki Y."/>
            <person name="Nishi S."/>
            <person name="Hori S."/>
            <person name="Arai W."/>
            <person name="Tsubouchi T."/>
            <person name="Morono Y."/>
            <person name="Uchiyama I."/>
            <person name="Ito T."/>
            <person name="Fujiyama A."/>
            <person name="Inagaki F."/>
            <person name="Takami H."/>
        </authorList>
    </citation>
    <scope>NUCLEOTIDE SEQUENCE</scope>
    <source>
        <strain evidence="7">Expedition CK06-06</strain>
    </source>
</reference>
<comment type="caution">
    <text evidence="7">The sequence shown here is derived from an EMBL/GenBank/DDBJ whole genome shotgun (WGS) entry which is preliminary data.</text>
</comment>
<feature type="domain" description="Alpha-D-phosphohexomutase alpha/beta/alpha" evidence="4">
    <location>
        <begin position="9"/>
        <end position="141"/>
    </location>
</feature>
<evidence type="ECO:0000256" key="3">
    <source>
        <dbReference type="ARBA" id="ARBA00022553"/>
    </source>
</evidence>
<dbReference type="InterPro" id="IPR005841">
    <property type="entry name" value="Alpha-D-phosphohexomutase_SF"/>
</dbReference>
<gene>
    <name evidence="7" type="ORF">S06H3_15639</name>
</gene>
<evidence type="ECO:0000259" key="6">
    <source>
        <dbReference type="Pfam" id="PF02880"/>
    </source>
</evidence>
<dbReference type="Pfam" id="PF02880">
    <property type="entry name" value="PGM_PMM_III"/>
    <property type="match status" value="1"/>
</dbReference>
<dbReference type="InterPro" id="IPR050060">
    <property type="entry name" value="Phosphoglucosamine_mutase"/>
</dbReference>
<dbReference type="PANTHER" id="PTHR42946">
    <property type="entry name" value="PHOSPHOHEXOSE MUTASE"/>
    <property type="match status" value="1"/>
</dbReference>
<dbReference type="InterPro" id="IPR016055">
    <property type="entry name" value="A-D-PHexomutase_a/b/a-I/II/III"/>
</dbReference>
<dbReference type="Gene3D" id="3.40.120.10">
    <property type="entry name" value="Alpha-D-Glucose-1,6-Bisphosphate, subunit A, domain 3"/>
    <property type="match status" value="3"/>
</dbReference>
<dbReference type="GO" id="GO:0000287">
    <property type="term" value="F:magnesium ion binding"/>
    <property type="evidence" value="ECO:0007669"/>
    <property type="project" value="InterPro"/>
</dbReference>
<evidence type="ECO:0000313" key="7">
    <source>
        <dbReference type="EMBL" id="GAI11568.1"/>
    </source>
</evidence>
<dbReference type="InterPro" id="IPR005846">
    <property type="entry name" value="A-D-PHexomutase_a/b/a-III"/>
</dbReference>
<accession>X1KXX8</accession>
<dbReference type="AlphaFoldDB" id="X1KXX8"/>
<dbReference type="Pfam" id="PF02879">
    <property type="entry name" value="PGM_PMM_II"/>
    <property type="match status" value="1"/>
</dbReference>
<dbReference type="Pfam" id="PF02878">
    <property type="entry name" value="PGM_PMM_I"/>
    <property type="match status" value="1"/>
</dbReference>
<dbReference type="PROSITE" id="PS00710">
    <property type="entry name" value="PGM_PMM"/>
    <property type="match status" value="1"/>
</dbReference>
<name>X1KXX8_9ZZZZ</name>
<evidence type="ECO:0000256" key="1">
    <source>
        <dbReference type="ARBA" id="ARBA00001946"/>
    </source>
</evidence>
<organism evidence="7">
    <name type="scientific">marine sediment metagenome</name>
    <dbReference type="NCBI Taxonomy" id="412755"/>
    <lineage>
        <taxon>unclassified sequences</taxon>
        <taxon>metagenomes</taxon>
        <taxon>ecological metagenomes</taxon>
    </lineage>
</organism>
<dbReference type="GO" id="GO:0004615">
    <property type="term" value="F:phosphomannomutase activity"/>
    <property type="evidence" value="ECO:0007669"/>
    <property type="project" value="TreeGrafter"/>
</dbReference>
<dbReference type="GO" id="GO:0005829">
    <property type="term" value="C:cytosol"/>
    <property type="evidence" value="ECO:0007669"/>
    <property type="project" value="TreeGrafter"/>
</dbReference>
<protein>
    <recommendedName>
        <fullName evidence="8">Alpha-D-phosphohexomutase alpha/beta/alpha domain-containing protein</fullName>
    </recommendedName>
</protein>
<evidence type="ECO:0008006" key="8">
    <source>
        <dbReference type="Google" id="ProtNLM"/>
    </source>
</evidence>
<dbReference type="SUPFAM" id="SSF53738">
    <property type="entry name" value="Phosphoglucomutase, first 3 domains"/>
    <property type="match status" value="3"/>
</dbReference>
<sequence>MAEQLIISVSGMRGIVGDNLTASVATDYGCAFGTFLEESCAGQKERLSVCVGRDSRPSGQKLLSVVAEGLCAVGVDVIDLGVVTTPGVGIMLRELGCAGGVVVTASHNPGQYNGIKLLLGNGVAPPSDAAEQIKQYFFDKRFGLVDSSDCGKVTSDEQTDTTHVAKVLGIVDRGAIAVKEFKVVLDSVNGAGGRGTKKMLAKLGCEVSAINDEPTGLFAHEPEPTAENLRGLCEIVKTKGAEVGFAQDPDADRLAIVDENGNYIGEEYSLALAAQYIFGKRTGRAATNLSTSRMIDDIAERAGGQVIRTAVGEANVAAAMLEHDCI</sequence>
<keyword evidence="3" id="KW-0597">Phosphoprotein</keyword>
<comment type="cofactor">
    <cofactor evidence="1">
        <name>Mg(2+)</name>
        <dbReference type="ChEBI" id="CHEBI:18420"/>
    </cofactor>
</comment>
<dbReference type="GO" id="GO:0006048">
    <property type="term" value="P:UDP-N-acetylglucosamine biosynthetic process"/>
    <property type="evidence" value="ECO:0007669"/>
    <property type="project" value="TreeGrafter"/>
</dbReference>
<evidence type="ECO:0000259" key="5">
    <source>
        <dbReference type="Pfam" id="PF02879"/>
    </source>
</evidence>
<evidence type="ECO:0000256" key="2">
    <source>
        <dbReference type="ARBA" id="ARBA00010231"/>
    </source>
</evidence>
<feature type="domain" description="Alpha-D-phosphohexomutase alpha/beta/alpha" evidence="6">
    <location>
        <begin position="268"/>
        <end position="324"/>
    </location>
</feature>
<dbReference type="InterPro" id="IPR005844">
    <property type="entry name" value="A-D-PHexomutase_a/b/a-I"/>
</dbReference>
<dbReference type="GO" id="GO:0005975">
    <property type="term" value="P:carbohydrate metabolic process"/>
    <property type="evidence" value="ECO:0007669"/>
    <property type="project" value="InterPro"/>
</dbReference>
<dbReference type="EMBL" id="BARV01007703">
    <property type="protein sequence ID" value="GAI11568.1"/>
    <property type="molecule type" value="Genomic_DNA"/>
</dbReference>
<dbReference type="PRINTS" id="PR00509">
    <property type="entry name" value="PGMPMM"/>
</dbReference>
<dbReference type="PANTHER" id="PTHR42946:SF1">
    <property type="entry name" value="PHOSPHOGLUCOMUTASE (ALPHA-D-GLUCOSE-1,6-BISPHOSPHATE-DEPENDENT)"/>
    <property type="match status" value="1"/>
</dbReference>
<feature type="non-terminal residue" evidence="7">
    <location>
        <position position="326"/>
    </location>
</feature>
<evidence type="ECO:0000259" key="4">
    <source>
        <dbReference type="Pfam" id="PF02878"/>
    </source>
</evidence>
<dbReference type="InterPro" id="IPR005845">
    <property type="entry name" value="A-D-PHexomutase_a/b/a-II"/>
</dbReference>
<proteinExistence type="inferred from homology"/>
<dbReference type="InterPro" id="IPR016066">
    <property type="entry name" value="A-D-PHexomutase_CS"/>
</dbReference>
<dbReference type="GO" id="GO:0009252">
    <property type="term" value="P:peptidoglycan biosynthetic process"/>
    <property type="evidence" value="ECO:0007669"/>
    <property type="project" value="TreeGrafter"/>
</dbReference>